<feature type="transmembrane region" description="Helical" evidence="7">
    <location>
        <begin position="243"/>
        <end position="265"/>
    </location>
</feature>
<accession>A0ABZ0PYC4</accession>
<feature type="transmembrane region" description="Helical" evidence="7">
    <location>
        <begin position="105"/>
        <end position="127"/>
    </location>
</feature>
<keyword evidence="10" id="KW-1185">Reference proteome</keyword>
<evidence type="ECO:0000256" key="3">
    <source>
        <dbReference type="ARBA" id="ARBA00022475"/>
    </source>
</evidence>
<dbReference type="PANTHER" id="PTHR43163">
    <property type="entry name" value="DIPEPTIDE TRANSPORT SYSTEM PERMEASE PROTEIN DPPB-RELATED"/>
    <property type="match status" value="1"/>
</dbReference>
<evidence type="ECO:0000259" key="8">
    <source>
        <dbReference type="PROSITE" id="PS50928"/>
    </source>
</evidence>
<dbReference type="SUPFAM" id="SSF161098">
    <property type="entry name" value="MetI-like"/>
    <property type="match status" value="1"/>
</dbReference>
<reference evidence="9 10" key="1">
    <citation type="submission" date="2023-11" db="EMBL/GenBank/DDBJ databases">
        <title>Complete genome of Pseudomonas benzenivorans BA3361.</title>
        <authorList>
            <person name="Shin S.Y."/>
            <person name="Song J."/>
            <person name="Kang H."/>
        </authorList>
    </citation>
    <scope>NUCLEOTIDE SEQUENCE [LARGE SCALE GENOMIC DNA]</scope>
    <source>
        <strain evidence="9 10">HNIBRBA3361</strain>
    </source>
</reference>
<feature type="domain" description="ABC transmembrane type-1" evidence="8">
    <location>
        <begin position="99"/>
        <end position="304"/>
    </location>
</feature>
<dbReference type="Gene3D" id="1.10.3720.10">
    <property type="entry name" value="MetI-like"/>
    <property type="match status" value="1"/>
</dbReference>
<evidence type="ECO:0000256" key="7">
    <source>
        <dbReference type="RuleBase" id="RU363032"/>
    </source>
</evidence>
<dbReference type="CDD" id="cd06261">
    <property type="entry name" value="TM_PBP2"/>
    <property type="match status" value="1"/>
</dbReference>
<evidence type="ECO:0000313" key="9">
    <source>
        <dbReference type="EMBL" id="WPC06164.1"/>
    </source>
</evidence>
<evidence type="ECO:0000256" key="4">
    <source>
        <dbReference type="ARBA" id="ARBA00022692"/>
    </source>
</evidence>
<dbReference type="InterPro" id="IPR035906">
    <property type="entry name" value="MetI-like_sf"/>
</dbReference>
<keyword evidence="4 7" id="KW-0812">Transmembrane</keyword>
<proteinExistence type="inferred from homology"/>
<feature type="transmembrane region" description="Helical" evidence="7">
    <location>
        <begin position="139"/>
        <end position="161"/>
    </location>
</feature>
<dbReference type="PROSITE" id="PS50928">
    <property type="entry name" value="ABC_TM1"/>
    <property type="match status" value="1"/>
</dbReference>
<sequence length="317" mass="33672">MNSTIARLVASRLAIGVLTLLIVSLVVFFLTSLLPGDAVQEQLGQEATPEAVAALRALLGLDQPLHLRYLNWLGGLVTGNPGISLVNGMAVDEMIAGRLPNSLRLAAIAALVSVPLALTIGILSAMYRGSIFDRYSNMAAVFAVSVPEFLIATIAVLIFAVKLGWLSALSRDVEVETFGELVQVYAMPVLTLCCVLTAQMARMTRAAVIDQLSSSYVEMAILKGARPIRVVLRHALPNAIGPIANAVALSLSYLLGGVVIVESIFNYPGVATLLVNGVITRDIPLVQACVMLFSLGFLVLVLLADLCAILSNPRLRK</sequence>
<gene>
    <name evidence="9" type="ORF">SBP02_05255</name>
</gene>
<evidence type="ECO:0000256" key="5">
    <source>
        <dbReference type="ARBA" id="ARBA00022989"/>
    </source>
</evidence>
<dbReference type="InterPro" id="IPR045621">
    <property type="entry name" value="BPD_transp_1_N"/>
</dbReference>
<evidence type="ECO:0000256" key="6">
    <source>
        <dbReference type="ARBA" id="ARBA00023136"/>
    </source>
</evidence>
<dbReference type="InterPro" id="IPR000515">
    <property type="entry name" value="MetI-like"/>
</dbReference>
<keyword evidence="2 7" id="KW-0813">Transport</keyword>
<comment type="similarity">
    <text evidence="7">Belongs to the binding-protein-dependent transport system permease family.</text>
</comment>
<keyword evidence="3" id="KW-1003">Cell membrane</keyword>
<comment type="subcellular location">
    <subcellularLocation>
        <location evidence="1 7">Cell membrane</location>
        <topology evidence="1 7">Multi-pass membrane protein</topology>
    </subcellularLocation>
</comment>
<keyword evidence="5 7" id="KW-1133">Transmembrane helix</keyword>
<organism evidence="9 10">
    <name type="scientific">Pseudomonas benzenivorans</name>
    <dbReference type="NCBI Taxonomy" id="556533"/>
    <lineage>
        <taxon>Bacteria</taxon>
        <taxon>Pseudomonadati</taxon>
        <taxon>Pseudomonadota</taxon>
        <taxon>Gammaproteobacteria</taxon>
        <taxon>Pseudomonadales</taxon>
        <taxon>Pseudomonadaceae</taxon>
        <taxon>Pseudomonas</taxon>
    </lineage>
</organism>
<evidence type="ECO:0000256" key="1">
    <source>
        <dbReference type="ARBA" id="ARBA00004651"/>
    </source>
</evidence>
<protein>
    <submittedName>
        <fullName evidence="9">ABC transporter permease</fullName>
    </submittedName>
</protein>
<keyword evidence="6 7" id="KW-0472">Membrane</keyword>
<dbReference type="Pfam" id="PF00528">
    <property type="entry name" value="BPD_transp_1"/>
    <property type="match status" value="1"/>
</dbReference>
<feature type="transmembrane region" description="Helical" evidence="7">
    <location>
        <begin position="285"/>
        <end position="310"/>
    </location>
</feature>
<dbReference type="Proteomes" id="UP001305928">
    <property type="component" value="Chromosome"/>
</dbReference>
<dbReference type="Pfam" id="PF19300">
    <property type="entry name" value="BPD_transp_1_N"/>
    <property type="match status" value="1"/>
</dbReference>
<dbReference type="PANTHER" id="PTHR43163:SF3">
    <property type="entry name" value="PEPTIDE ABC TRANSPORTER PERMEASE PROTEIN"/>
    <property type="match status" value="1"/>
</dbReference>
<dbReference type="EMBL" id="CP137892">
    <property type="protein sequence ID" value="WPC06164.1"/>
    <property type="molecule type" value="Genomic_DNA"/>
</dbReference>
<feature type="transmembrane region" description="Helical" evidence="7">
    <location>
        <begin position="181"/>
        <end position="201"/>
    </location>
</feature>
<dbReference type="RefSeq" id="WP_318645345.1">
    <property type="nucleotide sequence ID" value="NZ_CP137892.1"/>
</dbReference>
<name>A0ABZ0PYC4_9PSED</name>
<feature type="transmembrane region" description="Helical" evidence="7">
    <location>
        <begin position="12"/>
        <end position="34"/>
    </location>
</feature>
<evidence type="ECO:0000256" key="2">
    <source>
        <dbReference type="ARBA" id="ARBA00022448"/>
    </source>
</evidence>
<evidence type="ECO:0000313" key="10">
    <source>
        <dbReference type="Proteomes" id="UP001305928"/>
    </source>
</evidence>